<keyword evidence="1" id="KW-0805">Transcription regulation</keyword>
<dbReference type="SMART" id="SM00345">
    <property type="entry name" value="HTH_GNTR"/>
    <property type="match status" value="1"/>
</dbReference>
<dbReference type="Proteomes" id="UP000016033">
    <property type="component" value="Unassembled WGS sequence"/>
</dbReference>
<dbReference type="Gene3D" id="1.10.10.10">
    <property type="entry name" value="Winged helix-like DNA-binding domain superfamily/Winged helix DNA-binding domain"/>
    <property type="match status" value="1"/>
</dbReference>
<dbReference type="InterPro" id="IPR036390">
    <property type="entry name" value="WH_DNA-bd_sf"/>
</dbReference>
<keyword evidence="3" id="KW-0804">Transcription</keyword>
<protein>
    <recommendedName>
        <fullName evidence="5">HTH gntR-type domain-containing protein</fullName>
    </recommendedName>
</protein>
<dbReference type="GO" id="GO:0003700">
    <property type="term" value="F:DNA-binding transcription factor activity"/>
    <property type="evidence" value="ECO:0007669"/>
    <property type="project" value="InterPro"/>
</dbReference>
<dbReference type="PATRIC" id="fig|1333857.3.peg.1557"/>
<dbReference type="SUPFAM" id="SSF46785">
    <property type="entry name" value="Winged helix' DNA-binding domain"/>
    <property type="match status" value="1"/>
</dbReference>
<feature type="region of interest" description="Disordered" evidence="4">
    <location>
        <begin position="117"/>
        <end position="142"/>
    </location>
</feature>
<dbReference type="PANTHER" id="PTHR38445">
    <property type="entry name" value="HTH-TYPE TRANSCRIPTIONAL REPRESSOR YTRA"/>
    <property type="match status" value="1"/>
</dbReference>
<keyword evidence="2" id="KW-0238">DNA-binding</keyword>
<accession>T5KMC3</accession>
<evidence type="ECO:0000256" key="3">
    <source>
        <dbReference type="ARBA" id="ARBA00023163"/>
    </source>
</evidence>
<proteinExistence type="predicted"/>
<evidence type="ECO:0000313" key="7">
    <source>
        <dbReference type="Proteomes" id="UP000016033"/>
    </source>
</evidence>
<gene>
    <name evidence="6" type="ORF">L687_16230</name>
</gene>
<evidence type="ECO:0000256" key="2">
    <source>
        <dbReference type="ARBA" id="ARBA00023125"/>
    </source>
</evidence>
<dbReference type="InterPro" id="IPR000524">
    <property type="entry name" value="Tscrpt_reg_HTH_GntR"/>
</dbReference>
<sequence length="142" mass="15337">MLIRVDPDSPRALYDQVAASIRSDILTGVLAPGDRLPAARDVAEALDINQHTVLHAYQRLRDEGLVDLRRGRGAVIAASAAPLAELAHDIDELVRRAAALGVSADTLAGIVHAHRDARSDLDRSDLPRSDPDRPDSREEDSP</sequence>
<evidence type="ECO:0000256" key="1">
    <source>
        <dbReference type="ARBA" id="ARBA00023015"/>
    </source>
</evidence>
<organism evidence="6 7">
    <name type="scientific">Microbacterium maritypicum MF109</name>
    <dbReference type="NCBI Taxonomy" id="1333857"/>
    <lineage>
        <taxon>Bacteria</taxon>
        <taxon>Bacillati</taxon>
        <taxon>Actinomycetota</taxon>
        <taxon>Actinomycetes</taxon>
        <taxon>Micrococcales</taxon>
        <taxon>Microbacteriaceae</taxon>
        <taxon>Microbacterium</taxon>
    </lineage>
</organism>
<evidence type="ECO:0000259" key="5">
    <source>
        <dbReference type="PROSITE" id="PS50949"/>
    </source>
</evidence>
<name>T5KMC3_MICMQ</name>
<dbReference type="Pfam" id="PF00392">
    <property type="entry name" value="GntR"/>
    <property type="match status" value="1"/>
</dbReference>
<evidence type="ECO:0000313" key="6">
    <source>
        <dbReference type="EMBL" id="EQM78543.1"/>
    </source>
</evidence>
<evidence type="ECO:0000256" key="4">
    <source>
        <dbReference type="SAM" id="MobiDB-lite"/>
    </source>
</evidence>
<dbReference type="CDD" id="cd07377">
    <property type="entry name" value="WHTH_GntR"/>
    <property type="match status" value="1"/>
</dbReference>
<feature type="domain" description="HTH gntR-type" evidence="5">
    <location>
        <begin position="11"/>
        <end position="79"/>
    </location>
</feature>
<reference evidence="6 7" key="1">
    <citation type="journal article" date="2013" name="Genome Announc.">
        <title>Whole-genome sequences of five oyster-associated bacteria show potential for crude oil hydrocarbon degradation.</title>
        <authorList>
            <person name="Chauhan A."/>
            <person name="Green S."/>
            <person name="Pathak A."/>
            <person name="Thomas J."/>
            <person name="Venkatramanan R."/>
        </authorList>
    </citation>
    <scope>NUCLEOTIDE SEQUENCE [LARGE SCALE GENOMIC DNA]</scope>
    <source>
        <strain evidence="6 7">MF109</strain>
    </source>
</reference>
<dbReference type="GO" id="GO:0003677">
    <property type="term" value="F:DNA binding"/>
    <property type="evidence" value="ECO:0007669"/>
    <property type="project" value="UniProtKB-KW"/>
</dbReference>
<comment type="caution">
    <text evidence="6">The sequence shown here is derived from an EMBL/GenBank/DDBJ whole genome shotgun (WGS) entry which is preliminary data.</text>
</comment>
<dbReference type="RefSeq" id="WP_021199523.1">
    <property type="nucleotide sequence ID" value="NZ_ATAO01000179.1"/>
</dbReference>
<dbReference type="PROSITE" id="PS50949">
    <property type="entry name" value="HTH_GNTR"/>
    <property type="match status" value="1"/>
</dbReference>
<dbReference type="PANTHER" id="PTHR38445:SF7">
    <property type="entry name" value="GNTR-FAMILY TRANSCRIPTIONAL REGULATOR"/>
    <property type="match status" value="1"/>
</dbReference>
<dbReference type="InterPro" id="IPR036388">
    <property type="entry name" value="WH-like_DNA-bd_sf"/>
</dbReference>
<dbReference type="EMBL" id="ATAO01000179">
    <property type="protein sequence ID" value="EQM78543.1"/>
    <property type="molecule type" value="Genomic_DNA"/>
</dbReference>
<dbReference type="AlphaFoldDB" id="T5KMC3"/>